<keyword evidence="1" id="KW-1133">Transmembrane helix</keyword>
<keyword evidence="1" id="KW-0472">Membrane</keyword>
<dbReference type="Pfam" id="PF07698">
    <property type="entry name" value="7TM-7TMR_HD"/>
    <property type="match status" value="1"/>
</dbReference>
<dbReference type="PANTHER" id="PTHR36442:SF1">
    <property type="entry name" value="CYCLIC-DI-AMP PHOSPHODIESTERASE PGPH"/>
    <property type="match status" value="1"/>
</dbReference>
<dbReference type="CDD" id="cd00077">
    <property type="entry name" value="HDc"/>
    <property type="match status" value="1"/>
</dbReference>
<dbReference type="SUPFAM" id="SSF109604">
    <property type="entry name" value="HD-domain/PDEase-like"/>
    <property type="match status" value="1"/>
</dbReference>
<dbReference type="InterPro" id="IPR052722">
    <property type="entry name" value="PgpH_phosphodiesterase"/>
</dbReference>
<gene>
    <name evidence="3" type="ORF">GWO12_05840</name>
</gene>
<feature type="transmembrane region" description="Helical" evidence="1">
    <location>
        <begin position="347"/>
        <end position="368"/>
    </location>
</feature>
<proteinExistence type="predicted"/>
<evidence type="ECO:0000313" key="3">
    <source>
        <dbReference type="EMBL" id="NIR74618.1"/>
    </source>
</evidence>
<dbReference type="InterPro" id="IPR011621">
    <property type="entry name" value="Metal-dep_PHydrolase_7TM_intra"/>
</dbReference>
<evidence type="ECO:0000313" key="4">
    <source>
        <dbReference type="Proteomes" id="UP000702544"/>
    </source>
</evidence>
<sequence length="746" mass="81348">MSDKKKRRTMARVRYLLRQIPRSGDMTRNKELYRVVLLLVAAVAVDLAFPVSRAPQVALYEPGVIADQDVIAPITFPVSKSDDELGRERAEAASAVPPIFDYRPQFADSSIARVSAFFAAVDSIASASGELDRARAIQAMLAEANIPAPEAGAAVLMSEDTRRQLRSALNAAFDDNLREGVVSSGDLGGFASQVVILRRDTVESLIARDSLDTKQGFYQEAADHLPSDVSLQERRLYNNLAIRFADATLRLNREATAVAREQAQQAVETTKYEVLEGEIIVRAHERVGEAQAERLNALRDALITGEAGEDWPAHVGGVLFNVLLLIVFGVVLRYYRPDVYASDRSITLLWILLLAVAGTAALISRAAWPPQLIPIAFAALVIATLYDGVLALLAVFVIVGLVVARPPIQAVVFFPMLIGGAAAALSGRVVRRRAYTWASAAIIAVAYVLAAVSLALVARHEPVWALGASFWGTLNAVGSTMLAAGFMPLAESITRQTTDQSLLELADLNRPLLRRLSLEAPGTYAHSINVANLAEAAAREIGANSLLTRVGVYYHDIGKVKKPQFFVENQPRGRNPHDKMKPATSANIVREHVKDGLEMSEEASVPEVVLAFIREHHGTQKIGFFMEKAAEADPRGVVEERDFRYPGPKPQSRETAIVLLADSVESAARVLQDPTPESIEELVDRIVGLKMAEGQLDEAPLTLREISVVKAQFVKVLTGMYHHRLDYPLQNRNTVAEQQPATHGTP</sequence>
<dbReference type="InterPro" id="IPR003607">
    <property type="entry name" value="HD/PDEase_dom"/>
</dbReference>
<dbReference type="AlphaFoldDB" id="A0AAE4Z6Q5"/>
<accession>A0AAE4Z6Q5</accession>
<comment type="caution">
    <text evidence="3">The sequence shown here is derived from an EMBL/GenBank/DDBJ whole genome shotgun (WGS) entry which is preliminary data.</text>
</comment>
<dbReference type="Proteomes" id="UP000702544">
    <property type="component" value="Unassembled WGS sequence"/>
</dbReference>
<dbReference type="PROSITE" id="PS51831">
    <property type="entry name" value="HD"/>
    <property type="match status" value="1"/>
</dbReference>
<feature type="transmembrane region" description="Helical" evidence="1">
    <location>
        <begin position="435"/>
        <end position="458"/>
    </location>
</feature>
<feature type="domain" description="HD" evidence="2">
    <location>
        <begin position="523"/>
        <end position="667"/>
    </location>
</feature>
<dbReference type="InterPro" id="IPR006674">
    <property type="entry name" value="HD_domain"/>
</dbReference>
<name>A0AAE4Z6Q5_9BACT</name>
<dbReference type="NCBIfam" id="TIGR00277">
    <property type="entry name" value="HDIG"/>
    <property type="match status" value="1"/>
</dbReference>
<dbReference type="Pfam" id="PF07697">
    <property type="entry name" value="7TMR-HDED"/>
    <property type="match status" value="1"/>
</dbReference>
<organism evidence="3 4">
    <name type="scientific">Candidatus Kutchimonas denitrificans</name>
    <dbReference type="NCBI Taxonomy" id="3056748"/>
    <lineage>
        <taxon>Bacteria</taxon>
        <taxon>Pseudomonadati</taxon>
        <taxon>Gemmatimonadota</taxon>
        <taxon>Gemmatimonadia</taxon>
        <taxon>Candidatus Palauibacterales</taxon>
        <taxon>Candidatus Palauibacteraceae</taxon>
        <taxon>Candidatus Kutchimonas</taxon>
    </lineage>
</organism>
<dbReference type="Gene3D" id="1.10.3210.10">
    <property type="entry name" value="Hypothetical protein af1432"/>
    <property type="match status" value="1"/>
</dbReference>
<reference evidence="3 4" key="1">
    <citation type="submission" date="2020-01" db="EMBL/GenBank/DDBJ databases">
        <title>Genomes assembled from Gulf of Kutch pelagic sediment metagenomes.</title>
        <authorList>
            <person name="Chandrashekar M."/>
            <person name="Mahajan M.S."/>
            <person name="Dave K.J."/>
            <person name="Vatsa P."/>
            <person name="Nathani N.M."/>
        </authorList>
    </citation>
    <scope>NUCLEOTIDE SEQUENCE [LARGE SCALE GENOMIC DNA]</scope>
    <source>
        <strain evidence="3">KS3-K002</strain>
    </source>
</reference>
<feature type="transmembrane region" description="Helical" evidence="1">
    <location>
        <begin position="410"/>
        <end position="429"/>
    </location>
</feature>
<evidence type="ECO:0000256" key="1">
    <source>
        <dbReference type="SAM" id="Phobius"/>
    </source>
</evidence>
<feature type="transmembrane region" description="Helical" evidence="1">
    <location>
        <begin position="374"/>
        <end position="403"/>
    </location>
</feature>
<dbReference type="InterPro" id="IPR006675">
    <property type="entry name" value="HDIG_dom"/>
</dbReference>
<protein>
    <submittedName>
        <fullName evidence="3">HDIG domain-containing protein</fullName>
    </submittedName>
</protein>
<evidence type="ECO:0000259" key="2">
    <source>
        <dbReference type="PROSITE" id="PS51831"/>
    </source>
</evidence>
<dbReference type="InterPro" id="IPR011624">
    <property type="entry name" value="Metal-dep_PHydrolase_7TM_extra"/>
</dbReference>
<dbReference type="PANTHER" id="PTHR36442">
    <property type="entry name" value="CYCLIC-DI-AMP PHOSPHODIESTERASE PGPH"/>
    <property type="match status" value="1"/>
</dbReference>
<dbReference type="EMBL" id="JAACAK010000046">
    <property type="protein sequence ID" value="NIR74618.1"/>
    <property type="molecule type" value="Genomic_DNA"/>
</dbReference>
<dbReference type="Pfam" id="PF01966">
    <property type="entry name" value="HD"/>
    <property type="match status" value="1"/>
</dbReference>
<keyword evidence="1" id="KW-0812">Transmembrane</keyword>
<feature type="transmembrane region" description="Helical" evidence="1">
    <location>
        <begin position="470"/>
        <end position="490"/>
    </location>
</feature>
<dbReference type="SMART" id="SM00471">
    <property type="entry name" value="HDc"/>
    <property type="match status" value="1"/>
</dbReference>
<feature type="transmembrane region" description="Helical" evidence="1">
    <location>
        <begin position="311"/>
        <end position="335"/>
    </location>
</feature>